<dbReference type="Proteomes" id="UP000314983">
    <property type="component" value="Chromosome 1"/>
</dbReference>
<dbReference type="AlphaFoldDB" id="A0A4W4E2P0"/>
<gene>
    <name evidence="5" type="primary">asphd1</name>
</gene>
<dbReference type="GO" id="GO:0051213">
    <property type="term" value="F:dioxygenase activity"/>
    <property type="evidence" value="ECO:0007669"/>
    <property type="project" value="UniProtKB-KW"/>
</dbReference>
<dbReference type="InterPro" id="IPR027443">
    <property type="entry name" value="IPNS-like_sf"/>
</dbReference>
<evidence type="ECO:0000313" key="6">
    <source>
        <dbReference type="Proteomes" id="UP000314983"/>
    </source>
</evidence>
<dbReference type="Ensembl" id="ENSEEET00000005503.2">
    <property type="protein sequence ID" value="ENSEEEP00000005430.2"/>
    <property type="gene ID" value="ENSEEEG00000002850.2"/>
</dbReference>
<protein>
    <recommendedName>
        <fullName evidence="4">Aspartyl/asparaginy/proline hydroxylase domain-containing protein</fullName>
    </recommendedName>
</protein>
<dbReference type="SUPFAM" id="SSF51197">
    <property type="entry name" value="Clavaminate synthase-like"/>
    <property type="match status" value="1"/>
</dbReference>
<dbReference type="InterPro" id="IPR051821">
    <property type="entry name" value="Asp/Asn_beta-hydroxylase"/>
</dbReference>
<sequence length="371" mass="40538">MSPNPPPVSLLLSRMSWSLNLLRPLPPCVELGGPPLSSLLWTLLILFLWYCYRVGSDPPSCRNHVGGLKSSSARSALSCSSSRCPVDPRCSAPKASPAIAMETCEEEGAESYLTPVLSHAPFPSQAAAGSRKLYVALQEYAKRYSWAGMGRIHKGLRIQARMNDRSSIQKPHLFYLPDVPSIPFYPRDAHRHDIEVLEASYPIILAEFQAVYQRGIDTKLGWIYQGPKGQAVFPLYNAGVCVVGNCRACPCTYRTLLSLRTFISSNSLGAAGFWLLGPGASLTGAYGPTNTRLRCHLGLQTPAQCELVVGGEPQCWSEGHCLLVDDSFLHTISHNGGAEVGPRVIFSVDLWHPNVAAAERQALDYIFAPEQ</sequence>
<evidence type="ECO:0000256" key="2">
    <source>
        <dbReference type="ARBA" id="ARBA00022964"/>
    </source>
</evidence>
<evidence type="ECO:0000256" key="1">
    <source>
        <dbReference type="ARBA" id="ARBA00007730"/>
    </source>
</evidence>
<dbReference type="Gene3D" id="2.60.120.330">
    <property type="entry name" value="B-lactam Antibiotic, Isopenicillin N Synthase, Chain"/>
    <property type="match status" value="1"/>
</dbReference>
<proteinExistence type="inferred from homology"/>
<evidence type="ECO:0000256" key="3">
    <source>
        <dbReference type="ARBA" id="ARBA00023002"/>
    </source>
</evidence>
<evidence type="ECO:0000313" key="5">
    <source>
        <dbReference type="Ensembl" id="ENSEEEP00000005430.2"/>
    </source>
</evidence>
<evidence type="ECO:0000259" key="4">
    <source>
        <dbReference type="Pfam" id="PF05118"/>
    </source>
</evidence>
<comment type="similarity">
    <text evidence="1">Belongs to the aspartyl/asparaginyl beta-hydroxylase family.</text>
</comment>
<reference evidence="5" key="4">
    <citation type="submission" date="2025-08" db="UniProtKB">
        <authorList>
            <consortium name="Ensembl"/>
        </authorList>
    </citation>
    <scope>IDENTIFICATION</scope>
</reference>
<name>A0A4W4E2P0_ELEEL</name>
<dbReference type="PANTHER" id="PTHR46332">
    <property type="entry name" value="ASPARTATE BETA-HYDROXYLASE DOMAIN-CONTAINING PROTEIN 2"/>
    <property type="match status" value="1"/>
</dbReference>
<reference evidence="6" key="1">
    <citation type="journal article" date="2014" name="Science">
        <title>Nonhuman genetics. Genomic basis for the convergent evolution of electric organs.</title>
        <authorList>
            <person name="Gallant J.R."/>
            <person name="Traeger L.L."/>
            <person name="Volkening J.D."/>
            <person name="Moffett H."/>
            <person name="Chen P.H."/>
            <person name="Novina C.D."/>
            <person name="Phillips G.N.Jr."/>
            <person name="Anand R."/>
            <person name="Wells G.B."/>
            <person name="Pinch M."/>
            <person name="Guth R."/>
            <person name="Unguez G.A."/>
            <person name="Albert J.S."/>
            <person name="Zakon H.H."/>
            <person name="Samanta M.P."/>
            <person name="Sussman M.R."/>
        </authorList>
    </citation>
    <scope>NUCLEOTIDE SEQUENCE [LARGE SCALE GENOMIC DNA]</scope>
</reference>
<organism evidence="5 6">
    <name type="scientific">Electrophorus electricus</name>
    <name type="common">Electric eel</name>
    <name type="synonym">Gymnotus electricus</name>
    <dbReference type="NCBI Taxonomy" id="8005"/>
    <lineage>
        <taxon>Eukaryota</taxon>
        <taxon>Metazoa</taxon>
        <taxon>Chordata</taxon>
        <taxon>Craniata</taxon>
        <taxon>Vertebrata</taxon>
        <taxon>Euteleostomi</taxon>
        <taxon>Actinopterygii</taxon>
        <taxon>Neopterygii</taxon>
        <taxon>Teleostei</taxon>
        <taxon>Ostariophysi</taxon>
        <taxon>Gymnotiformes</taxon>
        <taxon>Gymnotoidei</taxon>
        <taxon>Gymnotidae</taxon>
        <taxon>Electrophorus</taxon>
    </lineage>
</organism>
<dbReference type="PANTHER" id="PTHR46332:SF4">
    <property type="entry name" value="ASPARTATE BETA-HYDROXYLASE DOMAIN-CONTAINING 1"/>
    <property type="match status" value="1"/>
</dbReference>
<dbReference type="Pfam" id="PF05118">
    <property type="entry name" value="Asp_Arg_Hydrox"/>
    <property type="match status" value="1"/>
</dbReference>
<keyword evidence="3" id="KW-0560">Oxidoreductase</keyword>
<reference evidence="5" key="5">
    <citation type="submission" date="2025-09" db="UniProtKB">
        <authorList>
            <consortium name="Ensembl"/>
        </authorList>
    </citation>
    <scope>IDENTIFICATION</scope>
</reference>
<accession>A0A4W4E2P0</accession>
<reference evidence="6" key="2">
    <citation type="journal article" date="2017" name="Sci. Adv.">
        <title>A tail of two voltages: Proteomic comparison of the three electric organs of the electric eel.</title>
        <authorList>
            <person name="Traeger L.L."/>
            <person name="Sabat G."/>
            <person name="Barrett-Wilt G.A."/>
            <person name="Wells G.B."/>
            <person name="Sussman M.R."/>
        </authorList>
    </citation>
    <scope>NUCLEOTIDE SEQUENCE [LARGE SCALE GENOMIC DNA]</scope>
</reference>
<keyword evidence="2" id="KW-0223">Dioxygenase</keyword>
<dbReference type="OMA" id="WGLEDAP"/>
<dbReference type="STRING" id="8005.ENSEEEP00000005430"/>
<dbReference type="GeneTree" id="ENSGT00940000159252"/>
<dbReference type="InterPro" id="IPR007803">
    <property type="entry name" value="Asp/Arg/Pro-Hydrxlase"/>
</dbReference>
<dbReference type="GO" id="GO:0016020">
    <property type="term" value="C:membrane"/>
    <property type="evidence" value="ECO:0007669"/>
    <property type="project" value="TreeGrafter"/>
</dbReference>
<reference evidence="5" key="3">
    <citation type="submission" date="2020-05" db="EMBL/GenBank/DDBJ databases">
        <title>Electrophorus electricus (electric eel) genome, fEleEle1, primary haplotype.</title>
        <authorList>
            <person name="Myers G."/>
            <person name="Meyer A."/>
            <person name="Fedrigo O."/>
            <person name="Formenti G."/>
            <person name="Rhie A."/>
            <person name="Tracey A."/>
            <person name="Sims Y."/>
            <person name="Jarvis E.D."/>
        </authorList>
    </citation>
    <scope>NUCLEOTIDE SEQUENCE [LARGE SCALE GENOMIC DNA]</scope>
</reference>
<keyword evidence="6" id="KW-1185">Reference proteome</keyword>
<feature type="domain" description="Aspartyl/asparaginy/proline hydroxylase" evidence="4">
    <location>
        <begin position="199"/>
        <end position="353"/>
    </location>
</feature>